<dbReference type="Proteomes" id="UP000054538">
    <property type="component" value="Unassembled WGS sequence"/>
</dbReference>
<accession>A0A0D0D0E7</accession>
<reference evidence="1 2" key="1">
    <citation type="submission" date="2014-04" db="EMBL/GenBank/DDBJ databases">
        <authorList>
            <consortium name="DOE Joint Genome Institute"/>
            <person name="Kuo A."/>
            <person name="Kohler A."/>
            <person name="Jargeat P."/>
            <person name="Nagy L.G."/>
            <person name="Floudas D."/>
            <person name="Copeland A."/>
            <person name="Barry K.W."/>
            <person name="Cichocki N."/>
            <person name="Veneault-Fourrey C."/>
            <person name="LaButti K."/>
            <person name="Lindquist E.A."/>
            <person name="Lipzen A."/>
            <person name="Lundell T."/>
            <person name="Morin E."/>
            <person name="Murat C."/>
            <person name="Sun H."/>
            <person name="Tunlid A."/>
            <person name="Henrissat B."/>
            <person name="Grigoriev I.V."/>
            <person name="Hibbett D.S."/>
            <person name="Martin F."/>
            <person name="Nordberg H.P."/>
            <person name="Cantor M.N."/>
            <person name="Hua S.X."/>
        </authorList>
    </citation>
    <scope>NUCLEOTIDE SEQUENCE [LARGE SCALE GENOMIC DNA]</scope>
    <source>
        <strain evidence="1 2">Ve08.2h10</strain>
    </source>
</reference>
<reference evidence="2" key="2">
    <citation type="submission" date="2015-01" db="EMBL/GenBank/DDBJ databases">
        <title>Evolutionary Origins and Diversification of the Mycorrhizal Mutualists.</title>
        <authorList>
            <consortium name="DOE Joint Genome Institute"/>
            <consortium name="Mycorrhizal Genomics Consortium"/>
            <person name="Kohler A."/>
            <person name="Kuo A."/>
            <person name="Nagy L.G."/>
            <person name="Floudas D."/>
            <person name="Copeland A."/>
            <person name="Barry K.W."/>
            <person name="Cichocki N."/>
            <person name="Veneault-Fourrey C."/>
            <person name="LaButti K."/>
            <person name="Lindquist E.A."/>
            <person name="Lipzen A."/>
            <person name="Lundell T."/>
            <person name="Morin E."/>
            <person name="Murat C."/>
            <person name="Riley R."/>
            <person name="Ohm R."/>
            <person name="Sun H."/>
            <person name="Tunlid A."/>
            <person name="Henrissat B."/>
            <person name="Grigoriev I.V."/>
            <person name="Hibbett D.S."/>
            <person name="Martin F."/>
        </authorList>
    </citation>
    <scope>NUCLEOTIDE SEQUENCE [LARGE SCALE GENOMIC DNA]</scope>
    <source>
        <strain evidence="2">Ve08.2h10</strain>
    </source>
</reference>
<sequence>DHYCELLRVSCQWQLLKLLKWASLGHPQDPPKPGSLVLFFPTCPQPGINVYPDVTDDLLKYV</sequence>
<dbReference type="EMBL" id="KN825803">
    <property type="protein sequence ID" value="KIK81418.1"/>
    <property type="molecule type" value="Genomic_DNA"/>
</dbReference>
<keyword evidence="2" id="KW-1185">Reference proteome</keyword>
<dbReference type="AlphaFoldDB" id="A0A0D0D0E7"/>
<evidence type="ECO:0000313" key="1">
    <source>
        <dbReference type="EMBL" id="KIK81418.1"/>
    </source>
</evidence>
<dbReference type="HOGENOM" id="CLU_003703_8_0_1"/>
<name>A0A0D0D0E7_9AGAM</name>
<organism evidence="1 2">
    <name type="scientific">Paxillus rubicundulus Ve08.2h10</name>
    <dbReference type="NCBI Taxonomy" id="930991"/>
    <lineage>
        <taxon>Eukaryota</taxon>
        <taxon>Fungi</taxon>
        <taxon>Dikarya</taxon>
        <taxon>Basidiomycota</taxon>
        <taxon>Agaricomycotina</taxon>
        <taxon>Agaricomycetes</taxon>
        <taxon>Agaricomycetidae</taxon>
        <taxon>Boletales</taxon>
        <taxon>Paxilineae</taxon>
        <taxon>Paxillaceae</taxon>
        <taxon>Paxillus</taxon>
    </lineage>
</organism>
<dbReference type="InParanoid" id="A0A0D0D0E7"/>
<gene>
    <name evidence="1" type="ORF">PAXRUDRAFT_156168</name>
</gene>
<feature type="non-terminal residue" evidence="1">
    <location>
        <position position="1"/>
    </location>
</feature>
<evidence type="ECO:0000313" key="2">
    <source>
        <dbReference type="Proteomes" id="UP000054538"/>
    </source>
</evidence>
<proteinExistence type="predicted"/>
<protein>
    <submittedName>
        <fullName evidence="1">Uncharacterized protein</fullName>
    </submittedName>
</protein>
<dbReference type="OrthoDB" id="3257613at2759"/>